<dbReference type="eggNOG" id="KOG0017">
    <property type="taxonomic scope" value="Eukaryota"/>
</dbReference>
<dbReference type="Proteomes" id="UP000032141">
    <property type="component" value="Chromosome C5"/>
</dbReference>
<name>A0A0D3CFA5_BRAOL</name>
<feature type="compositionally biased region" description="Basic and acidic residues" evidence="1">
    <location>
        <begin position="633"/>
        <end position="643"/>
    </location>
</feature>
<feature type="region of interest" description="Disordered" evidence="1">
    <location>
        <begin position="581"/>
        <end position="645"/>
    </location>
</feature>
<feature type="region of interest" description="Disordered" evidence="1">
    <location>
        <begin position="1"/>
        <end position="71"/>
    </location>
</feature>
<dbReference type="InterPro" id="IPR005162">
    <property type="entry name" value="Retrotrans_gag_dom"/>
</dbReference>
<feature type="compositionally biased region" description="Basic and acidic residues" evidence="1">
    <location>
        <begin position="364"/>
        <end position="391"/>
    </location>
</feature>
<evidence type="ECO:0000259" key="2">
    <source>
        <dbReference type="Pfam" id="PF03732"/>
    </source>
</evidence>
<accession>A0A0D3CFA5</accession>
<protein>
    <recommendedName>
        <fullName evidence="2">Retrotransposon gag domain-containing protein</fullName>
    </recommendedName>
</protein>
<feature type="compositionally biased region" description="Basic and acidic residues" evidence="1">
    <location>
        <begin position="1"/>
        <end position="15"/>
    </location>
</feature>
<sequence length="864" mass="96988">MTVDEHNEPSDDAQRVAELQKQVDGMQSQITEMNRTREATGENPNLSSEVQSLKEKLDEHSKQLEQSAEKLSQLLSENTVLQDQNQARSMGGNKKHRFNTQVRPIQLLGSGVAEATREGAENPQVHSLEESDSEPESDKETPEKKSATGYSMTAYLEKMFSKRFDAMQSMVERLPGVAPPIRRSNLDSYADTPFVEGITSVEMPRKFSFSSIKMYDGTGNRDDHIAQYKQRMLAVALPKESRKAIMCKGFGSTLIGPALQWYINLPTRSISSFTILNDKFVEQFASSRSLEKTSDGLYEILQHRVEPLRDYIVRFNQENVVVPECSIPTVISAIKRGLLLDRGLYNELKVKWEEDVSSSAKAQPKQDQKSARSDQGNWDERSSQRAIKDSGNRNQGRFQYRPLEKEEGLSVSTWLDNSHLSISTPELVNVLRQMGQQVKWPPKIKAPDSFWNPGLCCDFHHNHGHKTEDYITLRIEISGVSHAASKKSTCNGKHSLQMTKPKRLLLGTDEISFTAKEQERILAPHHDALVISLTVTNCLVKRILVDNGSSTNIIFQTAYQDLGLDESALIGAKCREAQPVAVGEYGPPRSKPSPQHGRQQEASFQHPGVAEATREGAENPQVHSLEESDSEPESDKETPEKKSATGYSMTAYLEKMFSKRFDAMQSMVERLPGVAPPIRRSNLDSYADTPFVEGITSVEMPRKFSFPSIKMYDRTGDPDDHITQYKQRMLAVALPKESREATMCKGFGSILIGPALQWYINLPTRSISSFTILNDKFVEQFASSRSLEKTSDGLYEILQHRVVVPECSIPTAISAFKRGLLLDGGLYKELTMYPCKTMEDVLSKAWAQVKWEEDVASCAKAQPK</sequence>
<evidence type="ECO:0000313" key="4">
    <source>
        <dbReference type="Proteomes" id="UP000032141"/>
    </source>
</evidence>
<dbReference type="HOGENOM" id="CLU_331609_0_0_1"/>
<proteinExistence type="predicted"/>
<keyword evidence="4" id="KW-1185">Reference proteome</keyword>
<evidence type="ECO:0000313" key="3">
    <source>
        <dbReference type="EnsemblPlants" id="Bo5g069370.1"/>
    </source>
</evidence>
<dbReference type="Pfam" id="PF03732">
    <property type="entry name" value="Retrotrans_gag"/>
    <property type="match status" value="1"/>
</dbReference>
<feature type="region of interest" description="Disordered" evidence="1">
    <location>
        <begin position="356"/>
        <end position="401"/>
    </location>
</feature>
<reference evidence="3 4" key="1">
    <citation type="journal article" date="2014" name="Genome Biol.">
        <title>Transcriptome and methylome profiling reveals relics of genome dominance in the mesopolyploid Brassica oleracea.</title>
        <authorList>
            <person name="Parkin I.A."/>
            <person name="Koh C."/>
            <person name="Tang H."/>
            <person name="Robinson S.J."/>
            <person name="Kagale S."/>
            <person name="Clarke W.E."/>
            <person name="Town C.D."/>
            <person name="Nixon J."/>
            <person name="Krishnakumar V."/>
            <person name="Bidwell S.L."/>
            <person name="Denoeud F."/>
            <person name="Belcram H."/>
            <person name="Links M.G."/>
            <person name="Just J."/>
            <person name="Clarke C."/>
            <person name="Bender T."/>
            <person name="Huebert T."/>
            <person name="Mason A.S."/>
            <person name="Pires J.C."/>
            <person name="Barker G."/>
            <person name="Moore J."/>
            <person name="Walley P.G."/>
            <person name="Manoli S."/>
            <person name="Batley J."/>
            <person name="Edwards D."/>
            <person name="Nelson M.N."/>
            <person name="Wang X."/>
            <person name="Paterson A.H."/>
            <person name="King G."/>
            <person name="Bancroft I."/>
            <person name="Chalhoub B."/>
            <person name="Sharpe A.G."/>
        </authorList>
    </citation>
    <scope>NUCLEOTIDE SEQUENCE</scope>
    <source>
        <strain evidence="3 4">cv. TO1000</strain>
    </source>
</reference>
<dbReference type="EnsemblPlants" id="Bo5g069370.1">
    <property type="protein sequence ID" value="Bo5g069370.1"/>
    <property type="gene ID" value="Bo5g069370"/>
</dbReference>
<dbReference type="AlphaFoldDB" id="A0A0D3CFA5"/>
<dbReference type="PANTHER" id="PTHR33223">
    <property type="entry name" value="CCHC-TYPE DOMAIN-CONTAINING PROTEIN"/>
    <property type="match status" value="1"/>
</dbReference>
<dbReference type="PANTHER" id="PTHR33223:SF9">
    <property type="entry name" value="RETROTRANSPOSON GAG DOMAIN-CONTAINING PROTEIN"/>
    <property type="match status" value="1"/>
</dbReference>
<feature type="region of interest" description="Disordered" evidence="1">
    <location>
        <begin position="113"/>
        <end position="150"/>
    </location>
</feature>
<feature type="compositionally biased region" description="Basic and acidic residues" evidence="1">
    <location>
        <begin position="52"/>
        <end position="63"/>
    </location>
</feature>
<feature type="region of interest" description="Disordered" evidence="1">
    <location>
        <begin position="86"/>
        <end position="105"/>
    </location>
</feature>
<reference evidence="3" key="2">
    <citation type="submission" date="2015-03" db="UniProtKB">
        <authorList>
            <consortium name="EnsemblPlants"/>
        </authorList>
    </citation>
    <scope>IDENTIFICATION</scope>
</reference>
<dbReference type="Gramene" id="Bo5g069370.1">
    <property type="protein sequence ID" value="Bo5g069370.1"/>
    <property type="gene ID" value="Bo5g069370"/>
</dbReference>
<feature type="compositionally biased region" description="Polar residues" evidence="1">
    <location>
        <begin position="42"/>
        <end position="51"/>
    </location>
</feature>
<feature type="compositionally biased region" description="Polar residues" evidence="1">
    <location>
        <begin position="592"/>
        <end position="603"/>
    </location>
</feature>
<evidence type="ECO:0000256" key="1">
    <source>
        <dbReference type="SAM" id="MobiDB-lite"/>
    </source>
</evidence>
<feature type="domain" description="Retrotransposon gag" evidence="2">
    <location>
        <begin position="252"/>
        <end position="338"/>
    </location>
</feature>
<organism evidence="3 4">
    <name type="scientific">Brassica oleracea var. oleracea</name>
    <dbReference type="NCBI Taxonomy" id="109376"/>
    <lineage>
        <taxon>Eukaryota</taxon>
        <taxon>Viridiplantae</taxon>
        <taxon>Streptophyta</taxon>
        <taxon>Embryophyta</taxon>
        <taxon>Tracheophyta</taxon>
        <taxon>Spermatophyta</taxon>
        <taxon>Magnoliopsida</taxon>
        <taxon>eudicotyledons</taxon>
        <taxon>Gunneridae</taxon>
        <taxon>Pentapetalae</taxon>
        <taxon>rosids</taxon>
        <taxon>malvids</taxon>
        <taxon>Brassicales</taxon>
        <taxon>Brassicaceae</taxon>
        <taxon>Brassiceae</taxon>
        <taxon>Brassica</taxon>
    </lineage>
</organism>
<feature type="compositionally biased region" description="Basic and acidic residues" evidence="1">
    <location>
        <begin position="136"/>
        <end position="146"/>
    </location>
</feature>